<evidence type="ECO:0000256" key="1">
    <source>
        <dbReference type="SAM" id="MobiDB-lite"/>
    </source>
</evidence>
<evidence type="ECO:0000313" key="3">
    <source>
        <dbReference type="Proteomes" id="UP000011115"/>
    </source>
</evidence>
<feature type="compositionally biased region" description="Acidic residues" evidence="1">
    <location>
        <begin position="135"/>
        <end position="146"/>
    </location>
</feature>
<feature type="region of interest" description="Disordered" evidence="1">
    <location>
        <begin position="104"/>
        <end position="146"/>
    </location>
</feature>
<dbReference type="PaxDb" id="4113-PGSC0003DMT400086636"/>
<dbReference type="Gramene" id="PGSC0003DMT400086636">
    <property type="protein sequence ID" value="PGSC0003DMT400086636"/>
    <property type="gene ID" value="PGSC0003DMG400036207"/>
</dbReference>
<proteinExistence type="predicted"/>
<reference evidence="2" key="2">
    <citation type="submission" date="2015-06" db="UniProtKB">
        <authorList>
            <consortium name="EnsemblPlants"/>
        </authorList>
    </citation>
    <scope>IDENTIFICATION</scope>
    <source>
        <strain evidence="2">DM1-3 516 R44</strain>
    </source>
</reference>
<accession>M1DC68</accession>
<dbReference type="HOGENOM" id="CLU_029307_2_2_1"/>
<dbReference type="EnsemblPlants" id="PGSC0003DMT400086636">
    <property type="protein sequence ID" value="PGSC0003DMT400086636"/>
    <property type="gene ID" value="PGSC0003DMG400036207"/>
</dbReference>
<dbReference type="AlphaFoldDB" id="M1DC68"/>
<feature type="region of interest" description="Disordered" evidence="1">
    <location>
        <begin position="21"/>
        <end position="44"/>
    </location>
</feature>
<organism evidence="2 3">
    <name type="scientific">Solanum tuberosum</name>
    <name type="common">Potato</name>
    <dbReference type="NCBI Taxonomy" id="4113"/>
    <lineage>
        <taxon>Eukaryota</taxon>
        <taxon>Viridiplantae</taxon>
        <taxon>Streptophyta</taxon>
        <taxon>Embryophyta</taxon>
        <taxon>Tracheophyta</taxon>
        <taxon>Spermatophyta</taxon>
        <taxon>Magnoliopsida</taxon>
        <taxon>eudicotyledons</taxon>
        <taxon>Gunneridae</taxon>
        <taxon>Pentapetalae</taxon>
        <taxon>asterids</taxon>
        <taxon>lamiids</taxon>
        <taxon>Solanales</taxon>
        <taxon>Solanaceae</taxon>
        <taxon>Solanoideae</taxon>
        <taxon>Solaneae</taxon>
        <taxon>Solanum</taxon>
    </lineage>
</organism>
<keyword evidence="3" id="KW-1185">Reference proteome</keyword>
<name>M1DC68_SOLTU</name>
<reference evidence="3" key="1">
    <citation type="journal article" date="2011" name="Nature">
        <title>Genome sequence and analysis of the tuber crop potato.</title>
        <authorList>
            <consortium name="The Potato Genome Sequencing Consortium"/>
        </authorList>
    </citation>
    <scope>NUCLEOTIDE SEQUENCE [LARGE SCALE GENOMIC DNA]</scope>
    <source>
        <strain evidence="3">cv. DM1-3 516 R44</strain>
    </source>
</reference>
<dbReference type="InParanoid" id="M1DC68"/>
<dbReference type="Proteomes" id="UP000011115">
    <property type="component" value="Unassembled WGS sequence"/>
</dbReference>
<evidence type="ECO:0000313" key="2">
    <source>
        <dbReference type="EnsemblPlants" id="PGSC0003DMT400086636"/>
    </source>
</evidence>
<sequence length="146" mass="16056">MPRDVARDLDITPCSSTNIRRIEAEYTREQRDRRRAAPVDTSPEVDVDSILAKASLPTLASASSATRVIACESRQKEISKVTALKAEVADSRKDVDYLKSTDFTSLPEAANDVDATEISNVPPATTRDIQRDDTIVDESDAETDEE</sequence>
<protein>
    <submittedName>
        <fullName evidence="2">Polyprotein protein</fullName>
    </submittedName>
</protein>
<feature type="compositionally biased region" description="Basic and acidic residues" evidence="1">
    <location>
        <begin position="21"/>
        <end position="37"/>
    </location>
</feature>